<comment type="caution">
    <text evidence="1">The sequence shown here is derived from an EMBL/GenBank/DDBJ whole genome shotgun (WGS) entry which is preliminary data.</text>
</comment>
<dbReference type="RefSeq" id="WP_035248109.1">
    <property type="nucleotide sequence ID" value="NZ_AQQY01000001.1"/>
</dbReference>
<sequence length="341" mass="39073">MRDFEEQAFYNKRTREEYGDALIGEYMKDFWDWYSDNLETAPAVDGDGMMTCLSSFGSRKTKNIARRGIAGYYRARGKFPDFQKPKNFTEMTLLNSIVAPLPTVIPADKLNVGNYIPQHRRDFVRPAKVFRSFSSAEELNFDGLAPGSYFLKANHGSAQAERITLPMTPAELESLREKTEFWLSKPYGLKSSQWWYRLIERKVFVEEDLCRVAGEPIPDFRFHCINGQVALLQLDLGLGSDERNNPIFDGDLNYMPHDFLRDNLGEVELPKNAELARDVAKEIAAPFPYVRVDIYVRDSEMILGELTFLPNSGRRKILSDEINDHLCSFWNPMPQVVGIAA</sequence>
<dbReference type="eggNOG" id="COG1216">
    <property type="taxonomic scope" value="Bacteria"/>
</dbReference>
<protein>
    <submittedName>
        <fullName evidence="1">Uncharacterized protein</fullName>
    </submittedName>
</protein>
<keyword evidence="2" id="KW-1185">Reference proteome</keyword>
<accession>A0A058ZRR4</accession>
<dbReference type="EMBL" id="AQQY01000001">
    <property type="protein sequence ID" value="KCV83842.1"/>
    <property type="molecule type" value="Genomic_DNA"/>
</dbReference>
<organism evidence="1 2">
    <name type="scientific">Actibacterium atlanticum</name>
    <dbReference type="NCBI Taxonomy" id="1461693"/>
    <lineage>
        <taxon>Bacteria</taxon>
        <taxon>Pseudomonadati</taxon>
        <taxon>Pseudomonadota</taxon>
        <taxon>Alphaproteobacteria</taxon>
        <taxon>Rhodobacterales</taxon>
        <taxon>Roseobacteraceae</taxon>
        <taxon>Actibacterium</taxon>
    </lineage>
</organism>
<gene>
    <name evidence="1" type="ORF">ATO10_03740</name>
</gene>
<name>A0A058ZRR4_9RHOB</name>
<dbReference type="OrthoDB" id="5354021at2"/>
<dbReference type="Proteomes" id="UP000024836">
    <property type="component" value="Unassembled WGS sequence"/>
</dbReference>
<dbReference type="Pfam" id="PF14305">
    <property type="entry name" value="ATPgrasp_TupA"/>
    <property type="match status" value="1"/>
</dbReference>
<evidence type="ECO:0000313" key="2">
    <source>
        <dbReference type="Proteomes" id="UP000024836"/>
    </source>
</evidence>
<dbReference type="AlphaFoldDB" id="A0A058ZRR4"/>
<proteinExistence type="predicted"/>
<dbReference type="InterPro" id="IPR029465">
    <property type="entry name" value="ATPgrasp_TupA"/>
</dbReference>
<dbReference type="STRING" id="1461693.ATO10_03740"/>
<reference evidence="1 2" key="1">
    <citation type="submission" date="2013-04" db="EMBL/GenBank/DDBJ databases">
        <title>Shimia sp. 22II-S11-Z10 Genome Sequencing.</title>
        <authorList>
            <person name="Lai Q."/>
            <person name="Li G."/>
            <person name="Shao Z."/>
        </authorList>
    </citation>
    <scope>NUCLEOTIDE SEQUENCE [LARGE SCALE GENOMIC DNA]</scope>
    <source>
        <strain evidence="2">22II-S11-Z10</strain>
    </source>
</reference>
<evidence type="ECO:0000313" key="1">
    <source>
        <dbReference type="EMBL" id="KCV83842.1"/>
    </source>
</evidence>